<evidence type="ECO:0000256" key="2">
    <source>
        <dbReference type="ARBA" id="ARBA00012722"/>
    </source>
</evidence>
<dbReference type="Gene3D" id="1.10.150.20">
    <property type="entry name" value="5' to 3' exonuclease, C-terminal subdomain"/>
    <property type="match status" value="2"/>
</dbReference>
<dbReference type="PANTHER" id="PTHR23389">
    <property type="entry name" value="CHROMOSOME TRANSMISSION FIDELITY FACTOR 18"/>
    <property type="match status" value="1"/>
</dbReference>
<keyword evidence="7 14" id="KW-0227">DNA damage</keyword>
<keyword evidence="10 14" id="KW-0520">NAD</keyword>
<dbReference type="InterPro" id="IPR013840">
    <property type="entry name" value="DNAligase_N"/>
</dbReference>
<feature type="active site" description="N6-AMP-lysine intermediate" evidence="14">
    <location>
        <position position="113"/>
    </location>
</feature>
<organism evidence="16 17">
    <name type="scientific">Apibacter mensalis</name>
    <dbReference type="NCBI Taxonomy" id="1586267"/>
    <lineage>
        <taxon>Bacteria</taxon>
        <taxon>Pseudomonadati</taxon>
        <taxon>Bacteroidota</taxon>
        <taxon>Flavobacteriia</taxon>
        <taxon>Flavobacteriales</taxon>
        <taxon>Weeksellaceae</taxon>
        <taxon>Apibacter</taxon>
    </lineage>
</organism>
<evidence type="ECO:0000256" key="11">
    <source>
        <dbReference type="ARBA" id="ARBA00023204"/>
    </source>
</evidence>
<feature type="binding site" evidence="14">
    <location>
        <position position="309"/>
    </location>
    <ligand>
        <name>NAD(+)</name>
        <dbReference type="ChEBI" id="CHEBI:57540"/>
    </ligand>
</feature>
<feature type="domain" description="BRCT" evidence="15">
    <location>
        <begin position="586"/>
        <end position="672"/>
    </location>
</feature>
<dbReference type="InterPro" id="IPR001357">
    <property type="entry name" value="BRCT_dom"/>
</dbReference>
<reference evidence="16 17" key="1">
    <citation type="submission" date="2016-01" db="EMBL/GenBank/DDBJ databases">
        <authorList>
            <person name="McClelland M."/>
            <person name="Jain A."/>
            <person name="Saraogi P."/>
            <person name="Mendelson R."/>
            <person name="Westerman R."/>
            <person name="SanMiguel P."/>
            <person name="Csonka L."/>
        </authorList>
    </citation>
    <scope>NUCLEOTIDE SEQUENCE [LARGE SCALE GENOMIC DNA]</scope>
    <source>
        <strain evidence="16 17">R-53146</strain>
    </source>
</reference>
<dbReference type="EMBL" id="FCOR01000001">
    <property type="protein sequence ID" value="CVK15239.1"/>
    <property type="molecule type" value="Genomic_DNA"/>
</dbReference>
<feature type="binding site" evidence="14">
    <location>
        <position position="403"/>
    </location>
    <ligand>
        <name>Zn(2+)</name>
        <dbReference type="ChEBI" id="CHEBI:29105"/>
    </ligand>
</feature>
<dbReference type="NCBIfam" id="TIGR00575">
    <property type="entry name" value="dnlj"/>
    <property type="match status" value="1"/>
</dbReference>
<dbReference type="Gene3D" id="3.30.470.30">
    <property type="entry name" value="DNA ligase/mRNA capping enzyme"/>
    <property type="match status" value="1"/>
</dbReference>
<dbReference type="Pfam" id="PF12826">
    <property type="entry name" value="HHH_2"/>
    <property type="match status" value="1"/>
</dbReference>
<dbReference type="InterPro" id="IPR010994">
    <property type="entry name" value="RuvA_2-like"/>
</dbReference>
<dbReference type="InterPro" id="IPR013839">
    <property type="entry name" value="DNAligase_adenylation"/>
</dbReference>
<feature type="binding site" evidence="14">
    <location>
        <position position="111"/>
    </location>
    <ligand>
        <name>NAD(+)</name>
        <dbReference type="ChEBI" id="CHEBI:57540"/>
    </ligand>
</feature>
<dbReference type="SUPFAM" id="SSF50249">
    <property type="entry name" value="Nucleic acid-binding proteins"/>
    <property type="match status" value="1"/>
</dbReference>
<dbReference type="Gene3D" id="2.40.50.140">
    <property type="entry name" value="Nucleic acid-binding proteins"/>
    <property type="match status" value="1"/>
</dbReference>
<accession>A0A0X8XXU4</accession>
<dbReference type="Proteomes" id="UP000182761">
    <property type="component" value="Unassembled WGS sequence"/>
</dbReference>
<comment type="similarity">
    <text evidence="13 14">Belongs to the NAD-dependent DNA ligase family. LigA subfamily.</text>
</comment>
<dbReference type="SMART" id="SM00532">
    <property type="entry name" value="LIGANc"/>
    <property type="match status" value="1"/>
</dbReference>
<dbReference type="CDD" id="cd00114">
    <property type="entry name" value="LIGANc"/>
    <property type="match status" value="1"/>
</dbReference>
<dbReference type="Pfam" id="PF03119">
    <property type="entry name" value="DNA_ligase_ZBD"/>
    <property type="match status" value="1"/>
</dbReference>
<keyword evidence="5 14" id="KW-0235">DNA replication</keyword>
<evidence type="ECO:0000256" key="4">
    <source>
        <dbReference type="ARBA" id="ARBA00022598"/>
    </source>
</evidence>
<evidence type="ECO:0000256" key="9">
    <source>
        <dbReference type="ARBA" id="ARBA00022842"/>
    </source>
</evidence>
<dbReference type="NCBIfam" id="NF005932">
    <property type="entry name" value="PRK07956.1"/>
    <property type="match status" value="1"/>
</dbReference>
<comment type="function">
    <text evidence="1 14">DNA ligase that catalyzes the formation of phosphodiester linkages between 5'-phosphoryl and 3'-hydroxyl groups in double-stranded DNA using NAD as a coenzyme and as the energy source for the reaction. It is essential for DNA replication and repair of damaged DNA.</text>
</comment>
<evidence type="ECO:0000259" key="15">
    <source>
        <dbReference type="PROSITE" id="PS50172"/>
    </source>
</evidence>
<proteinExistence type="inferred from homology"/>
<dbReference type="InterPro" id="IPR036420">
    <property type="entry name" value="BRCT_dom_sf"/>
</dbReference>
<keyword evidence="9 14" id="KW-0460">Magnesium</keyword>
<dbReference type="PROSITE" id="PS01056">
    <property type="entry name" value="DNA_LIGASE_N2"/>
    <property type="match status" value="1"/>
</dbReference>
<dbReference type="HAMAP" id="MF_01588">
    <property type="entry name" value="DNA_ligase_A"/>
    <property type="match status" value="1"/>
</dbReference>
<dbReference type="SMART" id="SM00278">
    <property type="entry name" value="HhH1"/>
    <property type="match status" value="4"/>
</dbReference>
<dbReference type="InterPro" id="IPR004149">
    <property type="entry name" value="Znf_DNAligase_C4"/>
</dbReference>
<dbReference type="SUPFAM" id="SSF52113">
    <property type="entry name" value="BRCT domain"/>
    <property type="match status" value="1"/>
</dbReference>
<feature type="binding site" evidence="14">
    <location>
        <position position="285"/>
    </location>
    <ligand>
        <name>NAD(+)</name>
        <dbReference type="ChEBI" id="CHEBI:57540"/>
    </ligand>
</feature>
<evidence type="ECO:0000256" key="13">
    <source>
        <dbReference type="ARBA" id="ARBA00060881"/>
    </source>
</evidence>
<evidence type="ECO:0000256" key="3">
    <source>
        <dbReference type="ARBA" id="ARBA00013308"/>
    </source>
</evidence>
<dbReference type="FunFam" id="3.30.470.30:FF:000001">
    <property type="entry name" value="DNA ligase"/>
    <property type="match status" value="1"/>
</dbReference>
<dbReference type="InterPro" id="IPR041663">
    <property type="entry name" value="DisA/LigA_HHH"/>
</dbReference>
<dbReference type="Pfam" id="PF03120">
    <property type="entry name" value="OB_DNA_ligase"/>
    <property type="match status" value="1"/>
</dbReference>
<feature type="binding site" evidence="14">
    <location>
        <position position="170"/>
    </location>
    <ligand>
        <name>NAD(+)</name>
        <dbReference type="ChEBI" id="CHEBI:57540"/>
    </ligand>
</feature>
<dbReference type="SMART" id="SM00292">
    <property type="entry name" value="BRCT"/>
    <property type="match status" value="1"/>
</dbReference>
<evidence type="ECO:0000256" key="14">
    <source>
        <dbReference type="HAMAP-Rule" id="MF_01588"/>
    </source>
</evidence>
<dbReference type="GO" id="GO:0006260">
    <property type="term" value="P:DNA replication"/>
    <property type="evidence" value="ECO:0007669"/>
    <property type="project" value="UniProtKB-KW"/>
</dbReference>
<feature type="binding site" evidence="14">
    <location>
        <position position="421"/>
    </location>
    <ligand>
        <name>Zn(2+)</name>
        <dbReference type="ChEBI" id="CHEBI:29105"/>
    </ligand>
</feature>
<dbReference type="AlphaFoldDB" id="A0A0X8XXU4"/>
<sequence>MSNTKNRIEFLRKELTDLNYKYYVLDQSEVSDYKFDKMMEELKQLEKENPEFDSPDSPTHRVGGQITKSFPTVRHERRMYSLDNSYSFDDIKDWAARVAKSIDEKIEYVCELKYDGLSISILYENGQLVQAVTRGDGFQGDEVTHNVKTIRSIPLHLNGQYPQRFYIRGEIIMPKKSLEKLNKERKKEGLEPYANPRNTASGSLKLQDSEAVAKRGLDCYLYYMLTDERAYSTQWDSLQQAKDMGFKVGNYARLCTNLDEVIKFIEYWNTERYNLPFEIDGVVIKINSIFEQEELGYTAKSPRWAIAYKFKAEKVETQLLSVDYQVGRTGAITPVANLKPVLVAGTTVKRASLHNQDFITNMDLRINDVVFVEKGGEIIPKIVDVNYDKREPGIIKLEFIKNCPACGTPLVREPGEAAHFCPNEKACPPQVMGRIEHFVSRRAMNIDSVGTETVSMLYEKGLVKDISDFYILKKEQLIELDRMADKSAQNIIDGIENSKHIPFEKVLYALGIRHIGETMAKKLAKRFKSIEELQKATLEELENTADVGNKIAISIQEYFAKPEHLILIHKLKESGLHFQTENTSEEISHILEGKTFLFTGKLTAFTRDHAEELVEKNGGRNISSVSKNLDYLIVGEKAGSKLKKAEQLGTVQILDEYQFLDLLEKEGKRPTD</sequence>
<feature type="binding site" evidence="14">
    <location>
        <position position="406"/>
    </location>
    <ligand>
        <name>Zn(2+)</name>
        <dbReference type="ChEBI" id="CHEBI:29105"/>
    </ligand>
</feature>
<dbReference type="RefSeq" id="WP_055424478.1">
    <property type="nucleotide sequence ID" value="NZ_FCOR01000001.1"/>
</dbReference>
<keyword evidence="11 14" id="KW-0234">DNA repair</keyword>
<dbReference type="GO" id="GO:0003911">
    <property type="term" value="F:DNA ligase (NAD+) activity"/>
    <property type="evidence" value="ECO:0007669"/>
    <property type="project" value="UniProtKB-UniRule"/>
</dbReference>
<dbReference type="SUPFAM" id="SSF56091">
    <property type="entry name" value="DNA ligase/mRNA capping enzyme, catalytic domain"/>
    <property type="match status" value="1"/>
</dbReference>
<dbReference type="InterPro" id="IPR003583">
    <property type="entry name" value="Hlx-hairpin-Hlx_DNA-bd_motif"/>
</dbReference>
<feature type="binding site" evidence="14">
    <location>
        <begin position="32"/>
        <end position="36"/>
    </location>
    <ligand>
        <name>NAD(+)</name>
        <dbReference type="ChEBI" id="CHEBI:57540"/>
    </ligand>
</feature>
<dbReference type="SUPFAM" id="SSF47781">
    <property type="entry name" value="RuvA domain 2-like"/>
    <property type="match status" value="1"/>
</dbReference>
<dbReference type="FunFam" id="1.10.150.20:FF:000006">
    <property type="entry name" value="DNA ligase"/>
    <property type="match status" value="1"/>
</dbReference>
<keyword evidence="17" id="KW-1185">Reference proteome</keyword>
<keyword evidence="4 14" id="KW-0436">Ligase</keyword>
<dbReference type="GO" id="GO:0005829">
    <property type="term" value="C:cytosol"/>
    <property type="evidence" value="ECO:0007669"/>
    <property type="project" value="TreeGrafter"/>
</dbReference>
<dbReference type="EC" id="6.5.1.2" evidence="2 14"/>
<dbReference type="PANTHER" id="PTHR23389:SF9">
    <property type="entry name" value="DNA LIGASE"/>
    <property type="match status" value="1"/>
</dbReference>
<evidence type="ECO:0000313" key="16">
    <source>
        <dbReference type="EMBL" id="CVK15239.1"/>
    </source>
</evidence>
<dbReference type="Gene3D" id="3.40.50.10190">
    <property type="entry name" value="BRCT domain"/>
    <property type="match status" value="1"/>
</dbReference>
<evidence type="ECO:0000256" key="1">
    <source>
        <dbReference type="ARBA" id="ARBA00004067"/>
    </source>
</evidence>
<dbReference type="GO" id="GO:0003677">
    <property type="term" value="F:DNA binding"/>
    <property type="evidence" value="ECO:0007669"/>
    <property type="project" value="InterPro"/>
</dbReference>
<evidence type="ECO:0000256" key="12">
    <source>
        <dbReference type="ARBA" id="ARBA00034005"/>
    </source>
</evidence>
<keyword evidence="8 14" id="KW-0862">Zinc</keyword>
<feature type="binding site" evidence="14">
    <location>
        <position position="427"/>
    </location>
    <ligand>
        <name>Zn(2+)</name>
        <dbReference type="ChEBI" id="CHEBI:29105"/>
    </ligand>
</feature>
<dbReference type="FunFam" id="2.40.50.140:FF:000012">
    <property type="entry name" value="DNA ligase"/>
    <property type="match status" value="1"/>
</dbReference>
<dbReference type="CDD" id="cd17748">
    <property type="entry name" value="BRCT_DNA_ligase_like"/>
    <property type="match status" value="1"/>
</dbReference>
<keyword evidence="6 14" id="KW-0479">Metal-binding</keyword>
<dbReference type="GO" id="GO:0006281">
    <property type="term" value="P:DNA repair"/>
    <property type="evidence" value="ECO:0007669"/>
    <property type="project" value="UniProtKB-KW"/>
</dbReference>
<comment type="catalytic activity">
    <reaction evidence="12 14">
        <text>NAD(+) + (deoxyribonucleotide)n-3'-hydroxyl + 5'-phospho-(deoxyribonucleotide)m = (deoxyribonucleotide)n+m + AMP + beta-nicotinamide D-nucleotide.</text>
        <dbReference type="EC" id="6.5.1.2"/>
    </reaction>
</comment>
<dbReference type="InterPro" id="IPR004150">
    <property type="entry name" value="NAD_DNA_ligase_OB"/>
</dbReference>
<dbReference type="InterPro" id="IPR033136">
    <property type="entry name" value="DNA_ligase_CS"/>
</dbReference>
<evidence type="ECO:0000256" key="6">
    <source>
        <dbReference type="ARBA" id="ARBA00022723"/>
    </source>
</evidence>
<name>A0A0X8XXU4_9FLAO</name>
<gene>
    <name evidence="14" type="primary">ligA</name>
    <name evidence="16" type="ORF">Ga0061079_10151</name>
</gene>
<evidence type="ECO:0000256" key="8">
    <source>
        <dbReference type="ARBA" id="ARBA00022833"/>
    </source>
</evidence>
<dbReference type="GO" id="GO:0046872">
    <property type="term" value="F:metal ion binding"/>
    <property type="evidence" value="ECO:0007669"/>
    <property type="project" value="UniProtKB-KW"/>
</dbReference>
<dbReference type="STRING" id="1586267.GCA_001418685_00050"/>
<dbReference type="Pfam" id="PF00533">
    <property type="entry name" value="BRCT"/>
    <property type="match status" value="1"/>
</dbReference>
<dbReference type="OrthoDB" id="9759736at2"/>
<keyword evidence="14" id="KW-0464">Manganese</keyword>
<evidence type="ECO:0000256" key="7">
    <source>
        <dbReference type="ARBA" id="ARBA00022763"/>
    </source>
</evidence>
<dbReference type="Gene3D" id="6.20.10.30">
    <property type="match status" value="1"/>
</dbReference>
<feature type="binding site" evidence="14">
    <location>
        <begin position="81"/>
        <end position="82"/>
    </location>
    <ligand>
        <name>NAD(+)</name>
        <dbReference type="ChEBI" id="CHEBI:57540"/>
    </ligand>
</feature>
<evidence type="ECO:0000313" key="17">
    <source>
        <dbReference type="Proteomes" id="UP000182761"/>
    </source>
</evidence>
<evidence type="ECO:0000256" key="10">
    <source>
        <dbReference type="ARBA" id="ARBA00023027"/>
    </source>
</evidence>
<comment type="cofactor">
    <cofactor evidence="14">
        <name>Mg(2+)</name>
        <dbReference type="ChEBI" id="CHEBI:18420"/>
    </cofactor>
    <cofactor evidence="14">
        <name>Mn(2+)</name>
        <dbReference type="ChEBI" id="CHEBI:29035"/>
    </cofactor>
</comment>
<dbReference type="Gene3D" id="1.10.287.610">
    <property type="entry name" value="Helix hairpin bin"/>
    <property type="match status" value="1"/>
</dbReference>
<dbReference type="PROSITE" id="PS50172">
    <property type="entry name" value="BRCT"/>
    <property type="match status" value="1"/>
</dbReference>
<evidence type="ECO:0000256" key="5">
    <source>
        <dbReference type="ARBA" id="ARBA00022705"/>
    </source>
</evidence>
<dbReference type="FunFam" id="1.10.150.20:FF:000007">
    <property type="entry name" value="DNA ligase"/>
    <property type="match status" value="1"/>
</dbReference>
<dbReference type="InterPro" id="IPR012340">
    <property type="entry name" value="NA-bd_OB-fold"/>
</dbReference>
<feature type="binding site" evidence="14">
    <location>
        <position position="134"/>
    </location>
    <ligand>
        <name>NAD(+)</name>
        <dbReference type="ChEBI" id="CHEBI:57540"/>
    </ligand>
</feature>
<dbReference type="PIRSF" id="PIRSF001604">
    <property type="entry name" value="LigA"/>
    <property type="match status" value="1"/>
</dbReference>
<protein>
    <recommendedName>
        <fullName evidence="3 14">DNA ligase</fullName>
        <ecNumber evidence="2 14">6.5.1.2</ecNumber>
    </recommendedName>
    <alternativeName>
        <fullName evidence="14">Polydeoxyribonucleotide synthase [NAD(+)]</fullName>
    </alternativeName>
</protein>
<dbReference type="InterPro" id="IPR001679">
    <property type="entry name" value="DNA_ligase"/>
</dbReference>
<dbReference type="Pfam" id="PF01653">
    <property type="entry name" value="DNA_ligase_aden"/>
    <property type="match status" value="1"/>
</dbReference>